<name>A0A2D2AY01_9CAUL</name>
<evidence type="ECO:0000313" key="4">
    <source>
        <dbReference type="Proteomes" id="UP000228945"/>
    </source>
</evidence>
<dbReference type="InterPro" id="IPR002937">
    <property type="entry name" value="Amino_oxidase"/>
</dbReference>
<comment type="similarity">
    <text evidence="1">Belongs to the carotenoid/retinoid oxidoreductase family.</text>
</comment>
<dbReference type="SUPFAM" id="SSF51905">
    <property type="entry name" value="FAD/NAD(P)-binding domain"/>
    <property type="match status" value="1"/>
</dbReference>
<dbReference type="PANTHER" id="PTHR43734:SF1">
    <property type="entry name" value="PHYTOENE DESATURASE"/>
    <property type="match status" value="1"/>
</dbReference>
<dbReference type="GO" id="GO:0016491">
    <property type="term" value="F:oxidoreductase activity"/>
    <property type="evidence" value="ECO:0007669"/>
    <property type="project" value="InterPro"/>
</dbReference>
<organism evidence="3 4">
    <name type="scientific">Caulobacter mirabilis</name>
    <dbReference type="NCBI Taxonomy" id="69666"/>
    <lineage>
        <taxon>Bacteria</taxon>
        <taxon>Pseudomonadati</taxon>
        <taxon>Pseudomonadota</taxon>
        <taxon>Alphaproteobacteria</taxon>
        <taxon>Caulobacterales</taxon>
        <taxon>Caulobacteraceae</taxon>
        <taxon>Caulobacter</taxon>
    </lineage>
</organism>
<evidence type="ECO:0000256" key="1">
    <source>
        <dbReference type="ARBA" id="ARBA00006046"/>
    </source>
</evidence>
<dbReference type="AlphaFoldDB" id="A0A2D2AY01"/>
<accession>A0A2D2AY01</accession>
<dbReference type="InterPro" id="IPR036188">
    <property type="entry name" value="FAD/NAD-bd_sf"/>
</dbReference>
<evidence type="ECO:0000259" key="2">
    <source>
        <dbReference type="Pfam" id="PF01593"/>
    </source>
</evidence>
<dbReference type="Pfam" id="PF01593">
    <property type="entry name" value="Amino_oxidase"/>
    <property type="match status" value="1"/>
</dbReference>
<dbReference type="Gene3D" id="3.50.50.60">
    <property type="entry name" value="FAD/NAD(P)-binding domain"/>
    <property type="match status" value="1"/>
</dbReference>
<evidence type="ECO:0000313" key="3">
    <source>
        <dbReference type="EMBL" id="ATQ42862.1"/>
    </source>
</evidence>
<dbReference type="EMBL" id="CP024201">
    <property type="protein sequence ID" value="ATQ42862.1"/>
    <property type="molecule type" value="Genomic_DNA"/>
</dbReference>
<keyword evidence="4" id="KW-1185">Reference proteome</keyword>
<feature type="domain" description="Amine oxidase" evidence="2">
    <location>
        <begin position="13"/>
        <end position="254"/>
    </location>
</feature>
<proteinExistence type="inferred from homology"/>
<dbReference type="KEGG" id="cmb:CSW64_10785"/>
<sequence length="420" mass="43277">MKHAEVAVVGGGIAGLIAAVALARRGLRPTLFETAHEFGGRAQTRVVDGFHFNQGPHALYIGGAFHAALSAFGLAAPGRRLSLANALALWEAGDHPLPTGLVRGQAAPPLSAADADDLAEAFAAVAAGAGEAGTPLRAFTGTLSPAVRMVVEAFVRLSTYAHAPEDIDAKAALDQQRLSFSGVIYVDGGWRALVSQLVDAATTAGVRLRAEHRVGAIRREGRTWQVDLADGATEAFEAVILAASPAAASELVEGAQTVVAAARATRPVRTMGLDLGLAGVAPGPEYALGMDVPLYMSLHSAVADLAPPGGGLLHLGRYLAPDEAPDAGHIKALEQLADRLQPGWRDRLVHRQRLVGITVAHDLPHWRSGGRRAPVVVPDAPGLFLAGDWVGDEGLLSDASAASAVVAAREAAAFLSGVPA</sequence>
<dbReference type="Proteomes" id="UP000228945">
    <property type="component" value="Chromosome"/>
</dbReference>
<dbReference type="OrthoDB" id="337830at2"/>
<dbReference type="Gene3D" id="3.90.660.50">
    <property type="match status" value="1"/>
</dbReference>
<dbReference type="PANTHER" id="PTHR43734">
    <property type="entry name" value="PHYTOENE DESATURASE"/>
    <property type="match status" value="1"/>
</dbReference>
<reference evidence="3 4" key="1">
    <citation type="submission" date="2017-10" db="EMBL/GenBank/DDBJ databases">
        <title>Genome sequence of Caulobacter mirabilis FWC38.</title>
        <authorList>
            <person name="Fiebig A."/>
            <person name="Crosson S."/>
        </authorList>
    </citation>
    <scope>NUCLEOTIDE SEQUENCE [LARGE SCALE GENOMIC DNA]</scope>
    <source>
        <strain evidence="3 4">FWC 38</strain>
    </source>
</reference>
<protein>
    <recommendedName>
        <fullName evidence="2">Amine oxidase domain-containing protein</fullName>
    </recommendedName>
</protein>
<dbReference type="RefSeq" id="WP_099622115.1">
    <property type="nucleotide sequence ID" value="NZ_CP024201.1"/>
</dbReference>
<gene>
    <name evidence="3" type="ORF">CSW64_10785</name>
</gene>